<dbReference type="Gene3D" id="1.25.10.10">
    <property type="entry name" value="Leucine-rich Repeat Variant"/>
    <property type="match status" value="1"/>
</dbReference>
<dbReference type="HAMAP" id="MF_00539">
    <property type="entry name" value="Ribosomal_bL27"/>
    <property type="match status" value="1"/>
</dbReference>
<dbReference type="Pfam" id="PF01602">
    <property type="entry name" value="Adaptin_N"/>
    <property type="match status" value="2"/>
</dbReference>
<evidence type="ECO:0000256" key="4">
    <source>
        <dbReference type="ARBA" id="ARBA00022927"/>
    </source>
</evidence>
<dbReference type="InterPro" id="IPR001684">
    <property type="entry name" value="Ribosomal_bL27"/>
</dbReference>
<dbReference type="PRINTS" id="PR00063">
    <property type="entry name" value="RIBOSOMALL27"/>
</dbReference>
<protein>
    <recommendedName>
        <fullName evidence="6">Beta-adaptin appendage C-terminal subdomain domain-containing protein</fullName>
    </recommendedName>
</protein>
<evidence type="ECO:0000313" key="8">
    <source>
        <dbReference type="Proteomes" id="UP000004994"/>
    </source>
</evidence>
<dbReference type="GO" id="GO:0030131">
    <property type="term" value="C:clathrin adaptor complex"/>
    <property type="evidence" value="ECO:0007669"/>
    <property type="project" value="InterPro"/>
</dbReference>
<keyword evidence="4" id="KW-0653">Protein transport</keyword>
<dbReference type="Gene3D" id="2.40.50.100">
    <property type="match status" value="1"/>
</dbReference>
<accession>A0A3Q7IL18</accession>
<evidence type="ECO:0000256" key="5">
    <source>
        <dbReference type="ARBA" id="ARBA00023136"/>
    </source>
</evidence>
<dbReference type="STRING" id="4081.A0A3Q7IL18"/>
<dbReference type="Pfam" id="PF01016">
    <property type="entry name" value="Ribosomal_L27"/>
    <property type="match status" value="1"/>
</dbReference>
<dbReference type="GO" id="GO:0005840">
    <property type="term" value="C:ribosome"/>
    <property type="evidence" value="ECO:0007669"/>
    <property type="project" value="InterPro"/>
</dbReference>
<proteinExistence type="inferred from homology"/>
<dbReference type="SUPFAM" id="SSF48371">
    <property type="entry name" value="ARM repeat"/>
    <property type="match status" value="1"/>
</dbReference>
<dbReference type="InterPro" id="IPR018261">
    <property type="entry name" value="Ribosomal_bL27_CS"/>
</dbReference>
<evidence type="ECO:0000313" key="7">
    <source>
        <dbReference type="EnsemblPlants" id="Solyc08g068220.3.1"/>
    </source>
</evidence>
<dbReference type="Proteomes" id="UP000004994">
    <property type="component" value="Chromosome 8"/>
</dbReference>
<dbReference type="GO" id="GO:0006412">
    <property type="term" value="P:translation"/>
    <property type="evidence" value="ECO:0007669"/>
    <property type="project" value="InterPro"/>
</dbReference>
<organism evidence="7">
    <name type="scientific">Solanum lycopersicum</name>
    <name type="common">Tomato</name>
    <name type="synonym">Lycopersicon esculentum</name>
    <dbReference type="NCBI Taxonomy" id="4081"/>
    <lineage>
        <taxon>Eukaryota</taxon>
        <taxon>Viridiplantae</taxon>
        <taxon>Streptophyta</taxon>
        <taxon>Embryophyta</taxon>
        <taxon>Tracheophyta</taxon>
        <taxon>Spermatophyta</taxon>
        <taxon>Magnoliopsida</taxon>
        <taxon>eudicotyledons</taxon>
        <taxon>Gunneridae</taxon>
        <taxon>Pentapetalae</taxon>
        <taxon>asterids</taxon>
        <taxon>lamiids</taxon>
        <taxon>Solanales</taxon>
        <taxon>Solanaceae</taxon>
        <taxon>Solanoideae</taxon>
        <taxon>Solaneae</taxon>
        <taxon>Solanum</taxon>
        <taxon>Solanum subgen. Lycopersicon</taxon>
    </lineage>
</organism>
<dbReference type="Gramene" id="Solyc08g068220.3.1">
    <property type="protein sequence ID" value="Solyc08g068220.3.1"/>
    <property type="gene ID" value="Solyc08g068220.3"/>
</dbReference>
<name>A0A3Q7IL18_SOLLC</name>
<dbReference type="GO" id="GO:0012505">
    <property type="term" value="C:endomembrane system"/>
    <property type="evidence" value="ECO:0007669"/>
    <property type="project" value="UniProtKB-SubCell"/>
</dbReference>
<dbReference type="GO" id="GO:0016192">
    <property type="term" value="P:vesicle-mediated transport"/>
    <property type="evidence" value="ECO:0000318"/>
    <property type="project" value="GO_Central"/>
</dbReference>
<dbReference type="NCBIfam" id="TIGR00062">
    <property type="entry name" value="L27"/>
    <property type="match status" value="1"/>
</dbReference>
<reference evidence="7" key="2">
    <citation type="submission" date="2019-01" db="UniProtKB">
        <authorList>
            <consortium name="EnsemblPlants"/>
        </authorList>
    </citation>
    <scope>IDENTIFICATION</scope>
    <source>
        <strain evidence="7">cv. Heinz 1706</strain>
    </source>
</reference>
<dbReference type="InterPro" id="IPR012295">
    <property type="entry name" value="TBP_dom_sf"/>
</dbReference>
<dbReference type="SUPFAM" id="SSF110324">
    <property type="entry name" value="Ribosomal L27 protein-like"/>
    <property type="match status" value="1"/>
</dbReference>
<dbReference type="Pfam" id="PF09066">
    <property type="entry name" value="B2-adapt-app_C"/>
    <property type="match status" value="1"/>
</dbReference>
<feature type="domain" description="Beta-adaptin appendage C-terminal subdomain" evidence="6">
    <location>
        <begin position="567"/>
        <end position="684"/>
    </location>
</feature>
<dbReference type="Gene3D" id="3.30.310.10">
    <property type="entry name" value="TATA-Binding Protein"/>
    <property type="match status" value="1"/>
</dbReference>
<dbReference type="EnsemblPlants" id="Solyc08g068220.3.1">
    <property type="protein sequence ID" value="Solyc08g068220.3.1"/>
    <property type="gene ID" value="Solyc08g068220.3"/>
</dbReference>
<evidence type="ECO:0000256" key="3">
    <source>
        <dbReference type="ARBA" id="ARBA00022448"/>
    </source>
</evidence>
<dbReference type="SMART" id="SM01020">
    <property type="entry name" value="B2-adapt-app_C"/>
    <property type="match status" value="1"/>
</dbReference>
<dbReference type="FunFam" id="3.30.310.10:FF:000014">
    <property type="entry name" value="Beta-adaptin-like protein"/>
    <property type="match status" value="1"/>
</dbReference>
<dbReference type="AlphaFoldDB" id="A0A3Q7IL18"/>
<sequence>MSTLSVFTKLVYKAKILFESLGQLDTNVDFRLSTMMLRFVSGFKEFSEWAQCAILDLVSKYVPSDSNEIFDMMNLLEDRLQHANGAVVLATIKLFLQLTLSMADIHQQVYERIKAPLLTLVSSGGPEQSYAVLSHLHLLVMRAPYIFSADYKHFYCQYNEPFYVKKLKLEMLTAVANESNTYEIDPDQRDYWCCTSHKSEFLLGGIRGRTVGNGSRVSFWNIDVTELCEYAANVDIPMARESIRAVGKIALQQYDVNAIVDRLLQFLEMEKDHVTAETLVLVKDLLRKYPQWSHDCIAVVGNISSKNVQEPKAKAALIWMLGEYAQDMQDAPYILESLIENWEEEHSAEVRLHLLTAVVKCFFRRPPETQKALGAALAAGVNDFHQDVHDRALLYYRLLQYNVSIAERVVNPPKQAVSVFADTQSNEIKDRIFDEFNSLSVVYQKPSYMFTDKEHRGPFAFSEEIGNLSLGEESTDNVAPAQRIEANDKDLLLSTSDKEESKGSIHNSSAYSAPGYDGSLAALSQTDLVSLDYKPTPNVPSATFAIDDLLGLGLPAAASPPAPPPVLKLNTKAALEPNAFQQKWRQLPISLSQETSISPEGVATLISPQTLIHHMQGHSIHCIASGGQAPNFKFFFYAQKAEEPSTYLVECVVNSSSCKVQLKVKADDQSTSQAFSELFQSALSKFGKFNKSHNVVYNIECFMLLPCNSAAKNHFFVPCELNRKPHWGVVVNLCGQFLSDLFQIPSVISPGVVLVNYMMNAATSLFRRLNIRELVTSTPAYNTATDVSGDGLSLMFRRWATKKTAGSTKNGRDSKPKNLGVKKFGGERVIPGNIIVRQRGTRFHPGNYVGIGRDHTLYALKEGCVKFERHKLSGRKWVHVEPKDGHVLHPVYSSTTASESKTAT</sequence>
<dbReference type="InterPro" id="IPR016024">
    <property type="entry name" value="ARM-type_fold"/>
</dbReference>
<comment type="similarity">
    <text evidence="2">Belongs to the adaptor complexes large subunit family.</text>
</comment>
<keyword evidence="8" id="KW-1185">Reference proteome</keyword>
<dbReference type="PANTHER" id="PTHR11134">
    <property type="entry name" value="ADAPTOR COMPLEX SUBUNIT BETA FAMILY MEMBER"/>
    <property type="match status" value="1"/>
</dbReference>
<dbReference type="InterPro" id="IPR026739">
    <property type="entry name" value="AP_beta"/>
</dbReference>
<evidence type="ECO:0000259" key="6">
    <source>
        <dbReference type="SMART" id="SM01020"/>
    </source>
</evidence>
<dbReference type="PROSITE" id="PS00831">
    <property type="entry name" value="RIBOSOMAL_L27"/>
    <property type="match status" value="1"/>
</dbReference>
<keyword evidence="3" id="KW-0813">Transport</keyword>
<evidence type="ECO:0000256" key="1">
    <source>
        <dbReference type="ARBA" id="ARBA00004308"/>
    </source>
</evidence>
<dbReference type="InterPro" id="IPR015151">
    <property type="entry name" value="B-adaptin_app_sub_C"/>
</dbReference>
<dbReference type="OMA" id="CHHARRE"/>
<dbReference type="FunCoup" id="A0A3Q7IL18">
    <property type="interactions" value="3078"/>
</dbReference>
<dbReference type="GO" id="GO:0003735">
    <property type="term" value="F:structural constituent of ribosome"/>
    <property type="evidence" value="ECO:0007669"/>
    <property type="project" value="InterPro"/>
</dbReference>
<dbReference type="InterPro" id="IPR011989">
    <property type="entry name" value="ARM-like"/>
</dbReference>
<keyword evidence="5" id="KW-0472">Membrane</keyword>
<comment type="subcellular location">
    <subcellularLocation>
        <location evidence="1">Endomembrane system</location>
    </subcellularLocation>
</comment>
<dbReference type="PaxDb" id="4081-Solyc08g068210.2.1"/>
<evidence type="ECO:0000256" key="2">
    <source>
        <dbReference type="ARBA" id="ARBA00006613"/>
    </source>
</evidence>
<reference evidence="7" key="1">
    <citation type="journal article" date="2012" name="Nature">
        <title>The tomato genome sequence provides insights into fleshy fruit evolution.</title>
        <authorList>
            <consortium name="Tomato Genome Consortium"/>
        </authorList>
    </citation>
    <scope>NUCLEOTIDE SEQUENCE [LARGE SCALE GENOMIC DNA]</scope>
    <source>
        <strain evidence="7">cv. Heinz 1706</strain>
    </source>
</reference>
<dbReference type="GO" id="GO:0006886">
    <property type="term" value="P:intracellular protein transport"/>
    <property type="evidence" value="ECO:0007669"/>
    <property type="project" value="InterPro"/>
</dbReference>
<dbReference type="InterPro" id="IPR002553">
    <property type="entry name" value="Clathrin/coatomer_adapt-like_N"/>
</dbReference>
<dbReference type="FunFam" id="2.40.50.100:FF:000038">
    <property type="entry name" value="50S ribosomal protein L27"/>
    <property type="match status" value="1"/>
</dbReference>
<dbReference type="InParanoid" id="A0A3Q7IL18"/>